<dbReference type="EMBL" id="JAOUSF010000001">
    <property type="protein sequence ID" value="MCU9612508.1"/>
    <property type="molecule type" value="Genomic_DNA"/>
</dbReference>
<keyword evidence="1" id="KW-0472">Membrane</keyword>
<dbReference type="RefSeq" id="WP_263071694.1">
    <property type="nucleotide sequence ID" value="NZ_JAOUSF010000001.1"/>
</dbReference>
<evidence type="ECO:0000256" key="1">
    <source>
        <dbReference type="SAM" id="Phobius"/>
    </source>
</evidence>
<proteinExistence type="predicted"/>
<organism evidence="2 3">
    <name type="scientific">Perspicuibacillus lycopersici</name>
    <dbReference type="NCBI Taxonomy" id="1325689"/>
    <lineage>
        <taxon>Bacteria</taxon>
        <taxon>Bacillati</taxon>
        <taxon>Bacillota</taxon>
        <taxon>Bacilli</taxon>
        <taxon>Bacillales</taxon>
        <taxon>Bacillaceae</taxon>
        <taxon>Perspicuibacillus</taxon>
    </lineage>
</organism>
<name>A0AAE3LS98_9BACI</name>
<dbReference type="AlphaFoldDB" id="A0AAE3LS98"/>
<gene>
    <name evidence="2" type="ORF">OEV98_02880</name>
</gene>
<feature type="transmembrane region" description="Helical" evidence="1">
    <location>
        <begin position="42"/>
        <end position="63"/>
    </location>
</feature>
<comment type="caution">
    <text evidence="2">The sequence shown here is derived from an EMBL/GenBank/DDBJ whole genome shotgun (WGS) entry which is preliminary data.</text>
</comment>
<sequence>MEGIIFGVFALSIVLYFGTLQCLHAIKAASNNFYRAQMRKRFIVLFISADLFLLMSIVLFYMYY</sequence>
<keyword evidence="1" id="KW-1133">Transmembrane helix</keyword>
<evidence type="ECO:0000313" key="3">
    <source>
        <dbReference type="Proteomes" id="UP001209318"/>
    </source>
</evidence>
<dbReference type="Proteomes" id="UP001209318">
    <property type="component" value="Unassembled WGS sequence"/>
</dbReference>
<protein>
    <submittedName>
        <fullName evidence="2">Uncharacterized protein</fullName>
    </submittedName>
</protein>
<feature type="transmembrane region" description="Helical" evidence="1">
    <location>
        <begin position="6"/>
        <end position="30"/>
    </location>
</feature>
<reference evidence="2" key="1">
    <citation type="submission" date="2022-10" db="EMBL/GenBank/DDBJ databases">
        <title>Description of Fervidibacillus gen. nov. in the family Fervidibacillaceae fam. nov. with two species, Fervidibacillus albus sp. nov., and Fervidibacillus halotolerans sp. nov., isolated from tidal flat sediments.</title>
        <authorList>
            <person name="Kwon K.K."/>
            <person name="Yang S.-H."/>
        </authorList>
    </citation>
    <scope>NUCLEOTIDE SEQUENCE</scope>
    <source>
        <strain evidence="2">JCM 19140</strain>
    </source>
</reference>
<keyword evidence="1" id="KW-0812">Transmembrane</keyword>
<keyword evidence="3" id="KW-1185">Reference proteome</keyword>
<accession>A0AAE3LS98</accession>
<evidence type="ECO:0000313" key="2">
    <source>
        <dbReference type="EMBL" id="MCU9612508.1"/>
    </source>
</evidence>